<proteinExistence type="predicted"/>
<keyword evidence="2" id="KW-1185">Reference proteome</keyword>
<sequence>MPTIKTENEVNMLQNDAIRNLYQDTGADTSQQTPKESNVLDVPVNVTFQPGAQRLPLPITRMESNIGITTYYISNKHLNSMILSPPFAQKTALLYVHLLVRPCMPLLKALRKQTF</sequence>
<organism evidence="1 2">
    <name type="scientific">Glossina palpalis gambiensis</name>
    <dbReference type="NCBI Taxonomy" id="67801"/>
    <lineage>
        <taxon>Eukaryota</taxon>
        <taxon>Metazoa</taxon>
        <taxon>Ecdysozoa</taxon>
        <taxon>Arthropoda</taxon>
        <taxon>Hexapoda</taxon>
        <taxon>Insecta</taxon>
        <taxon>Pterygota</taxon>
        <taxon>Neoptera</taxon>
        <taxon>Endopterygota</taxon>
        <taxon>Diptera</taxon>
        <taxon>Brachycera</taxon>
        <taxon>Muscomorpha</taxon>
        <taxon>Hippoboscoidea</taxon>
        <taxon>Glossinidae</taxon>
        <taxon>Glossina</taxon>
    </lineage>
</organism>
<reference evidence="1" key="2">
    <citation type="submission" date="2020-05" db="UniProtKB">
        <authorList>
            <consortium name="EnsemblMetazoa"/>
        </authorList>
    </citation>
    <scope>IDENTIFICATION</scope>
    <source>
        <strain evidence="1">IAEA</strain>
    </source>
</reference>
<reference evidence="2" key="1">
    <citation type="submission" date="2015-01" db="EMBL/GenBank/DDBJ databases">
        <authorList>
            <person name="Aksoy S."/>
            <person name="Warren W."/>
            <person name="Wilson R.K."/>
        </authorList>
    </citation>
    <scope>NUCLEOTIDE SEQUENCE [LARGE SCALE GENOMIC DNA]</scope>
    <source>
        <strain evidence="2">IAEA</strain>
    </source>
</reference>
<dbReference type="Proteomes" id="UP000092460">
    <property type="component" value="Unassembled WGS sequence"/>
</dbReference>
<name>A0A1B0C7I3_9MUSC</name>
<evidence type="ECO:0000313" key="1">
    <source>
        <dbReference type="EnsemblMetazoa" id="GPPI051329-PA"/>
    </source>
</evidence>
<accession>A0A1B0C7I3</accession>
<dbReference type="AlphaFoldDB" id="A0A1B0C7I3"/>
<protein>
    <submittedName>
        <fullName evidence="1">Uncharacterized protein</fullName>
    </submittedName>
</protein>
<dbReference type="VEuPathDB" id="VectorBase:GPPI051329"/>
<dbReference type="EnsemblMetazoa" id="GPPI051329-RA">
    <property type="protein sequence ID" value="GPPI051329-PA"/>
    <property type="gene ID" value="GPPI051329"/>
</dbReference>
<dbReference type="STRING" id="67801.A0A1B0C7I3"/>
<evidence type="ECO:0000313" key="2">
    <source>
        <dbReference type="Proteomes" id="UP000092460"/>
    </source>
</evidence>
<dbReference type="EMBL" id="JXJN01028614">
    <property type="status" value="NOT_ANNOTATED_CDS"/>
    <property type="molecule type" value="Genomic_DNA"/>
</dbReference>